<keyword evidence="5" id="KW-1185">Reference proteome</keyword>
<evidence type="ECO:0000256" key="3">
    <source>
        <dbReference type="SAM" id="SignalP"/>
    </source>
</evidence>
<protein>
    <submittedName>
        <fullName evidence="4">Uncharacterized protein</fullName>
    </submittedName>
</protein>
<feature type="compositionally biased region" description="Gly residues" evidence="2">
    <location>
        <begin position="143"/>
        <end position="167"/>
    </location>
</feature>
<dbReference type="PROSITE" id="PS51155">
    <property type="entry name" value="CHIT_BIND_RR_2"/>
    <property type="match status" value="1"/>
</dbReference>
<evidence type="ECO:0000256" key="2">
    <source>
        <dbReference type="SAM" id="MobiDB-lite"/>
    </source>
</evidence>
<accession>A0A7M6UF65</accession>
<proteinExistence type="predicted"/>
<feature type="region of interest" description="Disordered" evidence="2">
    <location>
        <begin position="128"/>
        <end position="186"/>
    </location>
</feature>
<dbReference type="KEGG" id="nvi:100187721"/>
<dbReference type="GO" id="GO:0042302">
    <property type="term" value="F:structural constituent of cuticle"/>
    <property type="evidence" value="ECO:0007669"/>
    <property type="project" value="UniProtKB-UniRule"/>
</dbReference>
<feature type="signal peptide" evidence="3">
    <location>
        <begin position="1"/>
        <end position="23"/>
    </location>
</feature>
<evidence type="ECO:0000313" key="4">
    <source>
        <dbReference type="EnsemblMetazoa" id="NP_001127866"/>
    </source>
</evidence>
<feature type="region of interest" description="Disordered" evidence="2">
    <location>
        <begin position="41"/>
        <end position="90"/>
    </location>
</feature>
<dbReference type="Pfam" id="PF00379">
    <property type="entry name" value="Chitin_bind_4"/>
    <property type="match status" value="1"/>
</dbReference>
<keyword evidence="3" id="KW-0732">Signal</keyword>
<name>A0A7M6UF65_NASVI</name>
<dbReference type="InParanoid" id="A0A7M6UF65"/>
<feature type="compositionally biased region" description="Low complexity" evidence="2">
    <location>
        <begin position="59"/>
        <end position="75"/>
    </location>
</feature>
<dbReference type="Proteomes" id="UP000002358">
    <property type="component" value="Chromosome 5"/>
</dbReference>
<dbReference type="InterPro" id="IPR000618">
    <property type="entry name" value="Insect_cuticle"/>
</dbReference>
<reference evidence="4" key="1">
    <citation type="submission" date="2021-01" db="UniProtKB">
        <authorList>
            <consortium name="EnsemblMetazoa"/>
        </authorList>
    </citation>
    <scope>IDENTIFICATION</scope>
</reference>
<sequence length="186" mass="18727">MAIAAMEITMLYLAVVLLSWCSAAPDKLRLDTKAPLHARSSSAARALSGQTPANVGRLPQQSKPQAPSSAGQPQQDGVQREETSSFKEVNGETVLTVVGNYAYQSPEGLPVSFKYMADENGNKASFTIGAAGGGSGSKSRPGGATGGSQRPGGAGASKTGTGGGAGTKGNQSGKNSIGGDKYLPPN</sequence>
<organism evidence="4 5">
    <name type="scientific">Nasonia vitripennis</name>
    <name type="common">Parasitic wasp</name>
    <dbReference type="NCBI Taxonomy" id="7425"/>
    <lineage>
        <taxon>Eukaryota</taxon>
        <taxon>Metazoa</taxon>
        <taxon>Ecdysozoa</taxon>
        <taxon>Arthropoda</taxon>
        <taxon>Hexapoda</taxon>
        <taxon>Insecta</taxon>
        <taxon>Pterygota</taxon>
        <taxon>Neoptera</taxon>
        <taxon>Endopterygota</taxon>
        <taxon>Hymenoptera</taxon>
        <taxon>Apocrita</taxon>
        <taxon>Proctotrupomorpha</taxon>
        <taxon>Chalcidoidea</taxon>
        <taxon>Pteromalidae</taxon>
        <taxon>Pteromalinae</taxon>
        <taxon>Nasonia</taxon>
    </lineage>
</organism>
<evidence type="ECO:0000313" key="5">
    <source>
        <dbReference type="Proteomes" id="UP000002358"/>
    </source>
</evidence>
<evidence type="ECO:0000256" key="1">
    <source>
        <dbReference type="PROSITE-ProRule" id="PRU00497"/>
    </source>
</evidence>
<gene>
    <name evidence="4" type="primary">100187721</name>
</gene>
<dbReference type="AlphaFoldDB" id="A0A7M6UF65"/>
<keyword evidence="1" id="KW-0193">Cuticle</keyword>
<dbReference type="OrthoDB" id="6629557at2759"/>
<feature type="chain" id="PRO_5029676214" evidence="3">
    <location>
        <begin position="24"/>
        <end position="186"/>
    </location>
</feature>
<dbReference type="OMA" id="MEITMLY"/>
<dbReference type="EnsemblMetazoa" id="NM_001134394">
    <property type="protein sequence ID" value="NP_001127866"/>
    <property type="gene ID" value="LOC100187721"/>
</dbReference>